<organism evidence="12 13">
    <name type="scientific">Pedobacter antarcticus</name>
    <dbReference type="NCBI Taxonomy" id="34086"/>
    <lineage>
        <taxon>Bacteria</taxon>
        <taxon>Pseudomonadati</taxon>
        <taxon>Bacteroidota</taxon>
        <taxon>Sphingobacteriia</taxon>
        <taxon>Sphingobacteriales</taxon>
        <taxon>Sphingobacteriaceae</taxon>
        <taxon>Pedobacter</taxon>
    </lineage>
</organism>
<comment type="similarity">
    <text evidence="2">Belongs to the DNA/RNA non-specific endonuclease family.</text>
</comment>
<sequence length="548" mass="60213">MKIKNLHLTTIFLLVLFGTACRKDRAPEIIPGSGTAVKFSSSINGEIKTKAVDNSWNTNDNIGVFMKTGSGLLNALSVNKMYSTPGDGEFTPVSPDQTIYYPEDGSTVDFIAYYPYMQALTSTKYPVDVTNQTIQSAIDLLYADNAVNLSKVKPGASLIFSHQLSKVEFTVKNGTGVSNLNELSVSLADQKTTAEFDLATGSLTSHDQNADIQSRISVRNGLTIAEAILIPSGAVAAKKVVFTVGEKNFSWKIPADTKFEKGKKYTYEIVLNSDGNGNTGTAVSLKASITNWTDVPSGTFILDQETVTTPPATSGYLETPVISTDENTVYIAHGFPGRTNVRNYAMLYDKKYKMAYWVAYPMHSSYIGSSGRSDAWAFDPLINQDSQVNLSSSFGNGYDRGHQIPSGDRTATRDLNATTFYYSNMTAQISSMNQGIWNNLEQQVRTWTAQSDTLYVVTGAAIKTKTDETVTYAKGSAIPKYYYKALAMKKGNTYYTIAFKINNQIIPSSTSYNSYRMNVSDLEKETGYTFFPKIPNDAKATIDNTIWK</sequence>
<dbReference type="InterPro" id="IPR001604">
    <property type="entry name" value="Endo_G_ENPP1-like_dom"/>
</dbReference>
<dbReference type="Proteomes" id="UP000183129">
    <property type="component" value="Unassembled WGS sequence"/>
</dbReference>
<evidence type="ECO:0000256" key="6">
    <source>
        <dbReference type="ARBA" id="ARBA00022801"/>
    </source>
</evidence>
<dbReference type="PROSITE" id="PS51257">
    <property type="entry name" value="PROKAR_LIPOPROTEIN"/>
    <property type="match status" value="1"/>
</dbReference>
<evidence type="ECO:0000256" key="8">
    <source>
        <dbReference type="PIRSR" id="PIRSR640255-1"/>
    </source>
</evidence>
<dbReference type="GO" id="GO:0016787">
    <property type="term" value="F:hydrolase activity"/>
    <property type="evidence" value="ECO:0007669"/>
    <property type="project" value="UniProtKB-KW"/>
</dbReference>
<dbReference type="CDD" id="cd13120">
    <property type="entry name" value="BF2867_like_N"/>
    <property type="match status" value="1"/>
</dbReference>
<keyword evidence="5 12" id="KW-0255">Endonuclease</keyword>
<dbReference type="InterPro" id="IPR044925">
    <property type="entry name" value="His-Me_finger_sf"/>
</dbReference>
<keyword evidence="6" id="KW-0378">Hydrolase</keyword>
<keyword evidence="7" id="KW-0460">Magnesium</keyword>
<dbReference type="Pfam" id="PF01223">
    <property type="entry name" value="Endonuclease_NS"/>
    <property type="match status" value="1"/>
</dbReference>
<evidence type="ECO:0000259" key="11">
    <source>
        <dbReference type="SMART" id="SM00892"/>
    </source>
</evidence>
<dbReference type="SMART" id="SM00892">
    <property type="entry name" value="Endonuclease_NS"/>
    <property type="match status" value="1"/>
</dbReference>
<evidence type="ECO:0000256" key="7">
    <source>
        <dbReference type="ARBA" id="ARBA00022842"/>
    </source>
</evidence>
<dbReference type="AlphaFoldDB" id="A0A1I2HYI0"/>
<dbReference type="SUPFAM" id="SSF54060">
    <property type="entry name" value="His-Me finger endonucleases"/>
    <property type="match status" value="1"/>
</dbReference>
<feature type="domain" description="ENPP1-3/EXOG-like endonuclease/phosphodiesterase" evidence="10">
    <location>
        <begin position="341"/>
        <end position="537"/>
    </location>
</feature>
<dbReference type="PANTHER" id="PTHR13966">
    <property type="entry name" value="ENDONUCLEASE RELATED"/>
    <property type="match status" value="1"/>
</dbReference>
<feature type="domain" description="DNA/RNA non-specific endonuclease/pyrophosphatase/phosphodiesterase" evidence="11">
    <location>
        <begin position="340"/>
        <end position="537"/>
    </location>
</feature>
<evidence type="ECO:0000256" key="2">
    <source>
        <dbReference type="ARBA" id="ARBA00010052"/>
    </source>
</evidence>
<dbReference type="RefSeq" id="WP_074964056.1">
    <property type="nucleotide sequence ID" value="NZ_FONS01000010.1"/>
</dbReference>
<dbReference type="GO" id="GO:0004519">
    <property type="term" value="F:endonuclease activity"/>
    <property type="evidence" value="ECO:0007669"/>
    <property type="project" value="UniProtKB-KW"/>
</dbReference>
<dbReference type="InterPro" id="IPR018524">
    <property type="entry name" value="DNA/RNA_endonuclease_AS"/>
</dbReference>
<evidence type="ECO:0000259" key="10">
    <source>
        <dbReference type="SMART" id="SM00477"/>
    </source>
</evidence>
<keyword evidence="4 9" id="KW-0479">Metal-binding</keyword>
<dbReference type="Pfam" id="PF13149">
    <property type="entry name" value="Mfa_like_1"/>
    <property type="match status" value="1"/>
</dbReference>
<dbReference type="GO" id="GO:0003676">
    <property type="term" value="F:nucleic acid binding"/>
    <property type="evidence" value="ECO:0007669"/>
    <property type="project" value="InterPro"/>
</dbReference>
<evidence type="ECO:0000256" key="3">
    <source>
        <dbReference type="ARBA" id="ARBA00022722"/>
    </source>
</evidence>
<evidence type="ECO:0000313" key="12">
    <source>
        <dbReference type="EMBL" id="SFF34503.1"/>
    </source>
</evidence>
<feature type="active site" description="Proton acceptor" evidence="8">
    <location>
        <position position="402"/>
    </location>
</feature>
<dbReference type="EMBL" id="FONS01000010">
    <property type="protein sequence ID" value="SFF34503.1"/>
    <property type="molecule type" value="Genomic_DNA"/>
</dbReference>
<reference evidence="12 13" key="1">
    <citation type="submission" date="2016-10" db="EMBL/GenBank/DDBJ databases">
        <authorList>
            <person name="de Groot N.N."/>
        </authorList>
    </citation>
    <scope>NUCLEOTIDE SEQUENCE [LARGE SCALE GENOMIC DNA]</scope>
    <source>
        <strain evidence="12 13">ATCC 51969</strain>
    </source>
</reference>
<dbReference type="InterPro" id="IPR044929">
    <property type="entry name" value="DNA/RNA_non-sp_Endonuclease_sf"/>
</dbReference>
<evidence type="ECO:0000256" key="4">
    <source>
        <dbReference type="ARBA" id="ARBA00022723"/>
    </source>
</evidence>
<evidence type="ECO:0000256" key="9">
    <source>
        <dbReference type="PIRSR" id="PIRSR640255-2"/>
    </source>
</evidence>
<protein>
    <submittedName>
        <fullName evidence="12">Endonuclease G</fullName>
    </submittedName>
</protein>
<dbReference type="SMART" id="SM00477">
    <property type="entry name" value="NUC"/>
    <property type="match status" value="1"/>
</dbReference>
<dbReference type="InterPro" id="IPR040255">
    <property type="entry name" value="Non-specific_endonuclease"/>
</dbReference>
<dbReference type="PANTHER" id="PTHR13966:SF5">
    <property type="entry name" value="ENDONUCLEASE G, MITOCHONDRIAL"/>
    <property type="match status" value="1"/>
</dbReference>
<dbReference type="GO" id="GO:0046872">
    <property type="term" value="F:metal ion binding"/>
    <property type="evidence" value="ECO:0007669"/>
    <property type="project" value="UniProtKB-KW"/>
</dbReference>
<name>A0A1I2HYI0_9SPHI</name>
<dbReference type="InterPro" id="IPR020821">
    <property type="entry name" value="ENPP1-3/EXOG-like_nuc-like"/>
</dbReference>
<dbReference type="InterPro" id="IPR042278">
    <property type="entry name" value="Mfa-like_1_N"/>
</dbReference>
<keyword evidence="3" id="KW-0540">Nuclease</keyword>
<dbReference type="Gene3D" id="3.40.570.10">
    <property type="entry name" value="Extracellular Endonuclease, subunit A"/>
    <property type="match status" value="1"/>
</dbReference>
<dbReference type="PROSITE" id="PS01070">
    <property type="entry name" value="NUCLEASE_NON_SPEC"/>
    <property type="match status" value="1"/>
</dbReference>
<dbReference type="CDD" id="cd13121">
    <property type="entry name" value="BF2867_like_C"/>
    <property type="match status" value="1"/>
</dbReference>
<dbReference type="Gene3D" id="2.60.40.2630">
    <property type="match status" value="1"/>
</dbReference>
<proteinExistence type="inferred from homology"/>
<evidence type="ECO:0000313" key="13">
    <source>
        <dbReference type="Proteomes" id="UP000183129"/>
    </source>
</evidence>
<gene>
    <name evidence="12" type="ORF">SAMN03003324_03407</name>
</gene>
<dbReference type="STRING" id="34086.SAMN04488084_11085"/>
<feature type="binding site" evidence="9">
    <location>
        <position position="433"/>
    </location>
    <ligand>
        <name>Mg(2+)</name>
        <dbReference type="ChEBI" id="CHEBI:18420"/>
        <note>catalytic</note>
    </ligand>
</feature>
<dbReference type="Gene3D" id="2.60.40.2620">
    <property type="entry name" value="Fimbrillin-like"/>
    <property type="match status" value="1"/>
</dbReference>
<evidence type="ECO:0000256" key="1">
    <source>
        <dbReference type="ARBA" id="ARBA00001946"/>
    </source>
</evidence>
<dbReference type="InterPro" id="IPR025049">
    <property type="entry name" value="Mfa-like_1"/>
</dbReference>
<accession>A0A1I2HYI0</accession>
<evidence type="ECO:0000256" key="5">
    <source>
        <dbReference type="ARBA" id="ARBA00022759"/>
    </source>
</evidence>
<comment type="cofactor">
    <cofactor evidence="1">
        <name>Mg(2+)</name>
        <dbReference type="ChEBI" id="CHEBI:18420"/>
    </cofactor>
</comment>